<dbReference type="STRING" id="1109443.G4TLW6"/>
<comment type="cofactor">
    <cofactor evidence="5">
        <name>Mg(2+)</name>
        <dbReference type="ChEBI" id="CHEBI:18420"/>
    </cofactor>
</comment>
<dbReference type="GO" id="GO:0031314">
    <property type="term" value="C:extrinsic component of mitochondrial inner membrane"/>
    <property type="evidence" value="ECO:0007669"/>
    <property type="project" value="UniProtKB-UniRule"/>
</dbReference>
<evidence type="ECO:0000256" key="1">
    <source>
        <dbReference type="ARBA" id="ARBA00022603"/>
    </source>
</evidence>
<feature type="binding site" evidence="5">
    <location>
        <position position="175"/>
    </location>
    <ligand>
        <name>Mg(2+)</name>
        <dbReference type="ChEBI" id="CHEBI:18420"/>
    </ligand>
</feature>
<dbReference type="GO" id="GO:0120537">
    <property type="term" value="F:3-demethylubiquinone 3-O-methyltransferase activity"/>
    <property type="evidence" value="ECO:0007669"/>
    <property type="project" value="RHEA"/>
</dbReference>
<evidence type="ECO:0000256" key="3">
    <source>
        <dbReference type="ARBA" id="ARBA00022688"/>
    </source>
</evidence>
<dbReference type="EMBL" id="CAFZ01000157">
    <property type="protein sequence ID" value="CCA72309.1"/>
    <property type="molecule type" value="Genomic_DNA"/>
</dbReference>
<comment type="catalytic activity">
    <reaction evidence="5">
        <text>a 3,4-dihydroxy-5-(all-trans-polyprenyl)benzoate + S-adenosyl-L-methionine = a 4-hydroxy-3-methoxy-5-(all-trans-polyprenyl)benzoate + S-adenosyl-L-homocysteine + H(+)</text>
        <dbReference type="Rhea" id="RHEA:44452"/>
        <dbReference type="Rhea" id="RHEA-COMP:10930"/>
        <dbReference type="Rhea" id="RHEA-COMP:10931"/>
        <dbReference type="ChEBI" id="CHEBI:15378"/>
        <dbReference type="ChEBI" id="CHEBI:57856"/>
        <dbReference type="ChEBI" id="CHEBI:59789"/>
        <dbReference type="ChEBI" id="CHEBI:64694"/>
        <dbReference type="ChEBI" id="CHEBI:84443"/>
        <dbReference type="EC" id="2.1.1.114"/>
    </reaction>
</comment>
<evidence type="ECO:0000256" key="4">
    <source>
        <dbReference type="ARBA" id="ARBA00022691"/>
    </source>
</evidence>
<dbReference type="Proteomes" id="UP000007148">
    <property type="component" value="Unassembled WGS sequence"/>
</dbReference>
<dbReference type="InterPro" id="IPR029063">
    <property type="entry name" value="SAM-dependent_MTases_sf"/>
</dbReference>
<dbReference type="UniPathway" id="UPA00232"/>
<reference evidence="6 7" key="1">
    <citation type="journal article" date="2011" name="PLoS Pathog.">
        <title>Endophytic Life Strategies Decoded by Genome and Transcriptome Analyses of the Mutualistic Root Symbiont Piriformospora indica.</title>
        <authorList>
            <person name="Zuccaro A."/>
            <person name="Lahrmann U."/>
            <person name="Guldener U."/>
            <person name="Langen G."/>
            <person name="Pfiffi S."/>
            <person name="Biedenkopf D."/>
            <person name="Wong P."/>
            <person name="Samans B."/>
            <person name="Grimm C."/>
            <person name="Basiewicz M."/>
            <person name="Murat C."/>
            <person name="Martin F."/>
            <person name="Kogel K.H."/>
        </authorList>
    </citation>
    <scope>NUCLEOTIDE SEQUENCE [LARGE SCALE GENOMIC DNA]</scope>
    <source>
        <strain evidence="6 7">DSM 11827</strain>
    </source>
</reference>
<gene>
    <name evidence="5" type="primary">COQ3</name>
    <name evidence="6" type="ORF">PIIN_06243</name>
</gene>
<evidence type="ECO:0000313" key="7">
    <source>
        <dbReference type="Proteomes" id="UP000007148"/>
    </source>
</evidence>
<proteinExistence type="inferred from homology"/>
<dbReference type="HOGENOM" id="CLU_042432_1_0_1"/>
<keyword evidence="5" id="KW-0999">Mitochondrion inner membrane</keyword>
<comment type="subcellular location">
    <subcellularLocation>
        <location evidence="5">Mitochondrion inner membrane</location>
        <topology evidence="5">Peripheral membrane protein</topology>
        <orientation evidence="5">Matrix side</orientation>
    </subcellularLocation>
</comment>
<dbReference type="InterPro" id="IPR010233">
    <property type="entry name" value="UbiG_MeTrfase"/>
</dbReference>
<feature type="binding site" evidence="5">
    <location>
        <position position="64"/>
    </location>
    <ligand>
        <name>S-adenosyl-L-methionine</name>
        <dbReference type="ChEBI" id="CHEBI:59789"/>
    </ligand>
</feature>
<keyword evidence="5" id="KW-0460">Magnesium</keyword>
<keyword evidence="3 5" id="KW-0831">Ubiquinone biosynthesis</keyword>
<name>G4TLW6_SERID</name>
<dbReference type="SUPFAM" id="SSF53335">
    <property type="entry name" value="S-adenosyl-L-methionine-dependent methyltransferases"/>
    <property type="match status" value="1"/>
</dbReference>
<dbReference type="Pfam" id="PF13489">
    <property type="entry name" value="Methyltransf_23"/>
    <property type="match status" value="1"/>
</dbReference>
<keyword evidence="4 5" id="KW-0949">S-adenosyl-L-methionine</keyword>
<dbReference type="GO" id="GO:0046872">
    <property type="term" value="F:metal ion binding"/>
    <property type="evidence" value="ECO:0007669"/>
    <property type="project" value="UniProtKB-KW"/>
</dbReference>
<comment type="similarity">
    <text evidence="5">Belongs to the class I-like SAM-binding methyltransferase superfamily. UbiG/COQ3 family.</text>
</comment>
<feature type="binding site" evidence="5">
    <location>
        <position position="170"/>
    </location>
    <ligand>
        <name>S-adenosyl-L-methionine</name>
        <dbReference type="ChEBI" id="CHEBI:59789"/>
    </ligand>
</feature>
<evidence type="ECO:0000256" key="2">
    <source>
        <dbReference type="ARBA" id="ARBA00022679"/>
    </source>
</evidence>
<keyword evidence="6" id="KW-0830">Ubiquinone</keyword>
<keyword evidence="5" id="KW-0496">Mitochondrion</keyword>
<dbReference type="OMA" id="LASRWWD"/>
<comment type="catalytic activity">
    <reaction evidence="5">
        <text>a 3-demethylubiquinol + S-adenosyl-L-methionine = a ubiquinol + S-adenosyl-L-homocysteine + H(+)</text>
        <dbReference type="Rhea" id="RHEA:44380"/>
        <dbReference type="Rhea" id="RHEA-COMP:9566"/>
        <dbReference type="Rhea" id="RHEA-COMP:10914"/>
        <dbReference type="ChEBI" id="CHEBI:15378"/>
        <dbReference type="ChEBI" id="CHEBI:17976"/>
        <dbReference type="ChEBI" id="CHEBI:57856"/>
        <dbReference type="ChEBI" id="CHEBI:59789"/>
        <dbReference type="ChEBI" id="CHEBI:84422"/>
        <dbReference type="EC" id="2.1.1.64"/>
    </reaction>
</comment>
<accession>G4TLW6</accession>
<feature type="binding site" evidence="5">
    <location>
        <position position="174"/>
    </location>
    <ligand>
        <name>Mg(2+)</name>
        <dbReference type="ChEBI" id="CHEBI:18420"/>
    </ligand>
</feature>
<dbReference type="OrthoDB" id="3265906at2759"/>
<dbReference type="eggNOG" id="KOG1270">
    <property type="taxonomic scope" value="Eukaryota"/>
</dbReference>
<comment type="catalytic activity">
    <reaction evidence="5">
        <text>a 3-demethylubiquinone + S-adenosyl-L-methionine = a ubiquinone + S-adenosyl-L-homocysteine</text>
        <dbReference type="Rhea" id="RHEA:81215"/>
        <dbReference type="Rhea" id="RHEA-COMP:9565"/>
        <dbReference type="Rhea" id="RHEA-COMP:19654"/>
        <dbReference type="ChEBI" id="CHEBI:16389"/>
        <dbReference type="ChEBI" id="CHEBI:57856"/>
        <dbReference type="ChEBI" id="CHEBI:59789"/>
        <dbReference type="ChEBI" id="CHEBI:231825"/>
    </reaction>
</comment>
<comment type="pathway">
    <text evidence="5">Cofactor biosynthesis; ubiquinone biosynthesis.</text>
</comment>
<comment type="subunit">
    <text evidence="5">Component of a multi-subunit COQ enzyme complex, composed of at least COQ3, COQ4, COQ5, COQ6, COQ7 and COQ9.</text>
</comment>
<evidence type="ECO:0000313" key="6">
    <source>
        <dbReference type="EMBL" id="CCA72309.1"/>
    </source>
</evidence>
<dbReference type="EC" id="2.1.1.114" evidence="5"/>
<dbReference type="Gene3D" id="3.40.50.150">
    <property type="entry name" value="Vaccinia Virus protein VP39"/>
    <property type="match status" value="1"/>
</dbReference>
<dbReference type="AlphaFoldDB" id="G4TLW6"/>
<dbReference type="CDD" id="cd02440">
    <property type="entry name" value="AdoMet_MTases"/>
    <property type="match status" value="1"/>
</dbReference>
<keyword evidence="1 5" id="KW-0489">Methyltransferase</keyword>
<dbReference type="PANTHER" id="PTHR43464:SF19">
    <property type="entry name" value="UBIQUINONE BIOSYNTHESIS O-METHYLTRANSFERASE, MITOCHONDRIAL"/>
    <property type="match status" value="1"/>
</dbReference>
<keyword evidence="2 5" id="KW-0808">Transferase</keyword>
<dbReference type="FunCoup" id="G4TLW6">
    <property type="interactions" value="262"/>
</dbReference>
<feature type="binding site" evidence="5">
    <location>
        <position position="117"/>
    </location>
    <ligand>
        <name>S-adenosyl-L-methionine</name>
        <dbReference type="ChEBI" id="CHEBI:59789"/>
    </ligand>
</feature>
<organism evidence="6 7">
    <name type="scientific">Serendipita indica (strain DSM 11827)</name>
    <name type="common">Root endophyte fungus</name>
    <name type="synonym">Piriformospora indica</name>
    <dbReference type="NCBI Taxonomy" id="1109443"/>
    <lineage>
        <taxon>Eukaryota</taxon>
        <taxon>Fungi</taxon>
        <taxon>Dikarya</taxon>
        <taxon>Basidiomycota</taxon>
        <taxon>Agaricomycotina</taxon>
        <taxon>Agaricomycetes</taxon>
        <taxon>Sebacinales</taxon>
        <taxon>Serendipitaceae</taxon>
        <taxon>Serendipita</taxon>
    </lineage>
</organism>
<dbReference type="GO" id="GO:0010420">
    <property type="term" value="F:polyprenyldihydroxybenzoate methyltransferase activity"/>
    <property type="evidence" value="ECO:0007669"/>
    <property type="project" value="UniProtKB-UniRule"/>
</dbReference>
<dbReference type="EC" id="2.1.1.-" evidence="5"/>
<dbReference type="HAMAP" id="MF_00472">
    <property type="entry name" value="UbiG"/>
    <property type="match status" value="1"/>
</dbReference>
<dbReference type="GO" id="GO:0061542">
    <property type="term" value="F:3-demethylubiquinol 3-O-methyltransferase activity"/>
    <property type="evidence" value="ECO:0007669"/>
    <property type="project" value="UniProtKB-UniRule"/>
</dbReference>
<dbReference type="NCBIfam" id="TIGR01983">
    <property type="entry name" value="UbiG"/>
    <property type="match status" value="1"/>
</dbReference>
<keyword evidence="5" id="KW-0479">Metal-binding</keyword>
<sequence length="298" mass="33044">MFARALARFRGPNPLNLLEQQGRRTIATATTVNADEIAHFSKLSEHWWDEQGEFKMLHRMNPVRVQFIRDRVVRTRQDEGMPDATDLRGLNALDIGCGGGLLSESLARLGANTLAIDASEANIRIATAHSSQDPLFNASSSVAHKTLAYRHATSHDLVEEGKQFDLVCSLEVIEHVDNPAGFLESCAALVKPGGHLVLSTIARTPLAYFMTIFMAERVLGIVTPGTHSYSKYVNASELLEFFRTRIPWLPKGPADPPSHLAELRGMIYYPLSGNWGLLPRGAPLALDCNYIFWLRKPV</sequence>
<protein>
    <recommendedName>
        <fullName evidence="5">Ubiquinone biosynthesis O-methyltransferase, mitochondrial</fullName>
    </recommendedName>
    <alternativeName>
        <fullName evidence="5">3-demethylubiquinol 3-O-methyltransferase</fullName>
        <ecNumber evidence="5">2.1.1.64</ecNumber>
    </alternativeName>
    <alternativeName>
        <fullName evidence="5">3-demethylubiquinone 3-O-methyltransferase</fullName>
        <ecNumber evidence="5">2.1.1.-</ecNumber>
    </alternativeName>
    <alternativeName>
        <fullName evidence="5">Polyprenyldihydroxybenzoate methyltransferase</fullName>
        <ecNumber evidence="5">2.1.1.114</ecNumber>
    </alternativeName>
</protein>
<feature type="binding site" evidence="5">
    <location>
        <position position="171"/>
    </location>
    <ligand>
        <name>Mg(2+)</name>
        <dbReference type="ChEBI" id="CHEBI:18420"/>
    </ligand>
</feature>
<dbReference type="EC" id="2.1.1.64" evidence="5"/>
<dbReference type="InParanoid" id="G4TLW6"/>
<keyword evidence="5" id="KW-0472">Membrane</keyword>
<dbReference type="GO" id="GO:0032259">
    <property type="term" value="P:methylation"/>
    <property type="evidence" value="ECO:0007669"/>
    <property type="project" value="UniProtKB-KW"/>
</dbReference>
<keyword evidence="7" id="KW-1185">Reference proteome</keyword>
<evidence type="ECO:0000256" key="5">
    <source>
        <dbReference type="HAMAP-Rule" id="MF_03190"/>
    </source>
</evidence>
<dbReference type="PANTHER" id="PTHR43464">
    <property type="entry name" value="METHYLTRANSFERASE"/>
    <property type="match status" value="1"/>
</dbReference>
<comment type="caution">
    <text evidence="6">The sequence shown here is derived from an EMBL/GenBank/DDBJ whole genome shotgun (WGS) entry which is preliminary data.</text>
</comment>
<comment type="function">
    <text evidence="5">O-methyltransferase required for two non-consecutive steps during ubiquinone biosynthesis. Catalyzes the 2 O-methylation of 3,4-dihydroxy-5-(all-trans-polyprenyl)benzoic acid into 4-hydroxy-3-methoxy-5-(all-trans-polyprenyl)benzoic acid. Also catalyzes the last step of ubiquinone biosynthesis by mediating methylation of 3-demethylubiquinone into ubiquinone. Also able to mediate the methylation of 3-demethylubiquinol into ubiquinol.</text>
</comment>
<feature type="binding site" evidence="5">
    <location>
        <position position="96"/>
    </location>
    <ligand>
        <name>S-adenosyl-L-methionine</name>
        <dbReference type="ChEBI" id="CHEBI:59789"/>
    </ligand>
</feature>